<protein>
    <submittedName>
        <fullName evidence="1">Uncharacterized protein</fullName>
    </submittedName>
</protein>
<keyword evidence="2" id="KW-1185">Reference proteome</keyword>
<evidence type="ECO:0000313" key="1">
    <source>
        <dbReference type="EMBL" id="SHF91010.1"/>
    </source>
</evidence>
<dbReference type="Proteomes" id="UP000184159">
    <property type="component" value="Unassembled WGS sequence"/>
</dbReference>
<proteinExistence type="predicted"/>
<reference evidence="2" key="1">
    <citation type="submission" date="2016-11" db="EMBL/GenBank/DDBJ databases">
        <authorList>
            <person name="Varghese N."/>
            <person name="Submissions S."/>
        </authorList>
    </citation>
    <scope>NUCLEOTIDE SEQUENCE [LARGE SCALE GENOMIC DNA]</scope>
    <source>
        <strain evidence="2">DSM 21264</strain>
    </source>
</reference>
<accession>A0A1M5FHI0</accession>
<gene>
    <name evidence="1" type="ORF">SAMN02745781_03473</name>
</gene>
<organism evidence="1 2">
    <name type="scientific">Vibrio gazogenes DSM 21264 = NBRC 103151</name>
    <dbReference type="NCBI Taxonomy" id="1123492"/>
    <lineage>
        <taxon>Bacteria</taxon>
        <taxon>Pseudomonadati</taxon>
        <taxon>Pseudomonadota</taxon>
        <taxon>Gammaproteobacteria</taxon>
        <taxon>Vibrionales</taxon>
        <taxon>Vibrionaceae</taxon>
        <taxon>Vibrio</taxon>
    </lineage>
</organism>
<sequence>MLLGFITVWPIGAPQKTPPLFIILFHGHSLIFHPISLDSLILFGRSEAVSEYLLVPFLSVDILRRCEHLRHNKAIELVGVIHIQSLKKVTEKMTIATASDMSLC</sequence>
<name>A0A1M5FHI0_VIBGA</name>
<evidence type="ECO:0000313" key="2">
    <source>
        <dbReference type="Proteomes" id="UP000184159"/>
    </source>
</evidence>
<dbReference type="EMBL" id="FQUH01000020">
    <property type="protein sequence ID" value="SHF91010.1"/>
    <property type="molecule type" value="Genomic_DNA"/>
</dbReference>
<dbReference type="AlphaFoldDB" id="A0A1M5FHI0"/>